<dbReference type="InterPro" id="IPR021124">
    <property type="entry name" value="CRISPR-assoc_prot_Cas5"/>
</dbReference>
<dbReference type="STRING" id="1423759.FC92_GL000130"/>
<organism evidence="2 3">
    <name type="scientific">Liquorilactobacillus hordei DSM 19519</name>
    <dbReference type="NCBI Taxonomy" id="1423759"/>
    <lineage>
        <taxon>Bacteria</taxon>
        <taxon>Bacillati</taxon>
        <taxon>Bacillota</taxon>
        <taxon>Bacilli</taxon>
        <taxon>Lactobacillales</taxon>
        <taxon>Lactobacillaceae</taxon>
        <taxon>Liquorilactobacillus</taxon>
    </lineage>
</organism>
<name>A0A0R1MVH0_9LACO</name>
<comment type="caution">
    <text evidence="2">The sequence shown here is derived from an EMBL/GenBank/DDBJ whole genome shotgun (WGS) entry which is preliminary data.</text>
</comment>
<evidence type="ECO:0000313" key="2">
    <source>
        <dbReference type="EMBL" id="KRL08339.1"/>
    </source>
</evidence>
<dbReference type="NCBIfam" id="TIGR01895">
    <property type="entry name" value="cas_Cas5t"/>
    <property type="match status" value="1"/>
</dbReference>
<gene>
    <name evidence="2" type="ORF">FC92_GL000130</name>
</gene>
<dbReference type="EMBL" id="AZDX01000001">
    <property type="protein sequence ID" value="KRL08339.1"/>
    <property type="molecule type" value="Genomic_DNA"/>
</dbReference>
<evidence type="ECO:0008006" key="4">
    <source>
        <dbReference type="Google" id="ProtNLM"/>
    </source>
</evidence>
<dbReference type="Pfam" id="PF09704">
    <property type="entry name" value="Cas_Cas5d"/>
    <property type="match status" value="1"/>
</dbReference>
<dbReference type="AlphaFoldDB" id="A0A0R1MVH0"/>
<accession>A0A0R1MVH0</accession>
<dbReference type="Proteomes" id="UP000051448">
    <property type="component" value="Unassembled WGS sequence"/>
</dbReference>
<reference evidence="2 3" key="1">
    <citation type="journal article" date="2015" name="Genome Announc.">
        <title>Expanding the biotechnology potential of lactobacilli through comparative genomics of 213 strains and associated genera.</title>
        <authorList>
            <person name="Sun Z."/>
            <person name="Harris H.M."/>
            <person name="McCann A."/>
            <person name="Guo C."/>
            <person name="Argimon S."/>
            <person name="Zhang W."/>
            <person name="Yang X."/>
            <person name="Jeffery I.B."/>
            <person name="Cooney J.C."/>
            <person name="Kagawa T.F."/>
            <person name="Liu W."/>
            <person name="Song Y."/>
            <person name="Salvetti E."/>
            <person name="Wrobel A."/>
            <person name="Rasinkangas P."/>
            <person name="Parkhill J."/>
            <person name="Rea M.C."/>
            <person name="O'Sullivan O."/>
            <person name="Ritari J."/>
            <person name="Douillard F.P."/>
            <person name="Paul Ross R."/>
            <person name="Yang R."/>
            <person name="Briner A.E."/>
            <person name="Felis G.E."/>
            <person name="de Vos W.M."/>
            <person name="Barrangou R."/>
            <person name="Klaenhammer T.R."/>
            <person name="Caufield P.W."/>
            <person name="Cui Y."/>
            <person name="Zhang H."/>
            <person name="O'Toole P.W."/>
        </authorList>
    </citation>
    <scope>NUCLEOTIDE SEQUENCE [LARGE SCALE GENOMIC DNA]</scope>
    <source>
        <strain evidence="2 3">DSM 19519</strain>
    </source>
</reference>
<dbReference type="GO" id="GO:0043571">
    <property type="term" value="P:maintenance of CRISPR repeat elements"/>
    <property type="evidence" value="ECO:0007669"/>
    <property type="project" value="InterPro"/>
</dbReference>
<dbReference type="NCBIfam" id="TIGR02593">
    <property type="entry name" value="CRISPR_cas5"/>
    <property type="match status" value="1"/>
</dbReference>
<keyword evidence="3" id="KW-1185">Reference proteome</keyword>
<proteinExistence type="predicted"/>
<dbReference type="GeneID" id="98311224"/>
<dbReference type="OrthoDB" id="9782505at2"/>
<dbReference type="InterPro" id="IPR013337">
    <property type="entry name" value="CRISPR-assoc_prot_Cas5_Tneap"/>
</dbReference>
<keyword evidence="1" id="KW-0051">Antiviral defense</keyword>
<evidence type="ECO:0000256" key="1">
    <source>
        <dbReference type="ARBA" id="ARBA00023118"/>
    </source>
</evidence>
<dbReference type="PATRIC" id="fig|1423759.3.peg.131"/>
<dbReference type="GO" id="GO:0051607">
    <property type="term" value="P:defense response to virus"/>
    <property type="evidence" value="ECO:0007669"/>
    <property type="project" value="UniProtKB-KW"/>
</dbReference>
<dbReference type="RefSeq" id="WP_057868529.1">
    <property type="nucleotide sequence ID" value="NZ_AZDX01000001.1"/>
</dbReference>
<dbReference type="InterPro" id="IPR013422">
    <property type="entry name" value="CRISPR-assoc_prot_Cas5_N"/>
</dbReference>
<protein>
    <recommendedName>
        <fullName evidence="4">CRISPR-associated protein Cas5</fullName>
    </recommendedName>
</protein>
<sequence>MKAIKLKVYQQTANYRIPISYEFRESYPLPPFSTVIGMIHYLCDFDSYHPMKVSVQGSHISTTNDLYTRYEFNNGTKFDTRRHQLNAEGMGISYGVANIQLLIDVNLVLHIVPENQDEIEIIYNALKFPREFPNLGRREDLAVFESVEIVELGINTLEKNGQIGNVIISKETSVGKNWAAYVPIKNTFCDDKQQASPKTGTRYKINKVYTLNNQGRGKIVREWEKHEVLYTNFTFLKNRRYLMDSQGDIVFPV</sequence>
<evidence type="ECO:0000313" key="3">
    <source>
        <dbReference type="Proteomes" id="UP000051448"/>
    </source>
</evidence>